<accession>A0ABY9V9W4</accession>
<dbReference type="Pfam" id="PF08028">
    <property type="entry name" value="Acyl-CoA_dh_2"/>
    <property type="match status" value="1"/>
</dbReference>
<keyword evidence="5" id="KW-1185">Reference proteome</keyword>
<keyword evidence="1" id="KW-0560">Oxidoreductase</keyword>
<sequence length="166" mass="17872">MPRGRARSPRSPRRGDGAGCGAAAPRAARYRWERGREGRSCADDPYVRHVVGRIAARAHAARASVVLAAETLERVRHTPDTEVRTAGATAAVAVAQAQYIAIESALKAAELLFDVGGGSATNREYAFDRRWRNARTVANHNPRDWKAAVVGAHHLAGEEPPTTGLF</sequence>
<evidence type="ECO:0000259" key="3">
    <source>
        <dbReference type="Pfam" id="PF08028"/>
    </source>
</evidence>
<dbReference type="InterPro" id="IPR013107">
    <property type="entry name" value="Acyl-CoA_DH_C"/>
</dbReference>
<feature type="compositionally biased region" description="Basic residues" evidence="2">
    <location>
        <begin position="1"/>
        <end position="12"/>
    </location>
</feature>
<dbReference type="EMBL" id="CP117522">
    <property type="protein sequence ID" value="WNF01427.1"/>
    <property type="molecule type" value="Genomic_DNA"/>
</dbReference>
<dbReference type="InterPro" id="IPR036250">
    <property type="entry name" value="AcylCo_DH-like_C"/>
</dbReference>
<proteinExistence type="predicted"/>
<dbReference type="Gene3D" id="1.20.140.10">
    <property type="entry name" value="Butyryl-CoA Dehydrogenase, subunit A, domain 3"/>
    <property type="match status" value="1"/>
</dbReference>
<name>A0ABY9V9W4_9ACTN</name>
<dbReference type="Proteomes" id="UP001305606">
    <property type="component" value="Chromosome"/>
</dbReference>
<feature type="region of interest" description="Disordered" evidence="2">
    <location>
        <begin position="1"/>
        <end position="23"/>
    </location>
</feature>
<evidence type="ECO:0000256" key="1">
    <source>
        <dbReference type="ARBA" id="ARBA00023002"/>
    </source>
</evidence>
<gene>
    <name evidence="4" type="ORF">PS467_01935</name>
</gene>
<organism evidence="4 5">
    <name type="scientific">Streptomyces luomodiensis</name>
    <dbReference type="NCBI Taxonomy" id="3026192"/>
    <lineage>
        <taxon>Bacteria</taxon>
        <taxon>Bacillati</taxon>
        <taxon>Actinomycetota</taxon>
        <taxon>Actinomycetes</taxon>
        <taxon>Kitasatosporales</taxon>
        <taxon>Streptomycetaceae</taxon>
        <taxon>Streptomyces</taxon>
    </lineage>
</organism>
<dbReference type="RefSeq" id="WP_311039741.1">
    <property type="nucleotide sequence ID" value="NZ_CP117522.1"/>
</dbReference>
<evidence type="ECO:0000256" key="2">
    <source>
        <dbReference type="SAM" id="MobiDB-lite"/>
    </source>
</evidence>
<evidence type="ECO:0000313" key="5">
    <source>
        <dbReference type="Proteomes" id="UP001305606"/>
    </source>
</evidence>
<feature type="domain" description="Acyl-CoA dehydrogenase C-terminal" evidence="3">
    <location>
        <begin position="29"/>
        <end position="141"/>
    </location>
</feature>
<dbReference type="SUPFAM" id="SSF47203">
    <property type="entry name" value="Acyl-CoA dehydrogenase C-terminal domain-like"/>
    <property type="match status" value="1"/>
</dbReference>
<reference evidence="4 5" key="1">
    <citation type="submission" date="2023-02" db="EMBL/GenBank/DDBJ databases">
        <title>Streptomyces sp. SCA4-21 with antifungal activity against Fusarium oxysporum f. sp. cubense, Streptomyces sp. SCA2-17 with antifungal activity against Fusarium oxysporum f. sp. cubense.</title>
        <authorList>
            <person name="Qi D."/>
        </authorList>
    </citation>
    <scope>NUCLEOTIDE SEQUENCE [LARGE SCALE GENOMIC DNA]</scope>
    <source>
        <strain evidence="4 5">SCA4-21</strain>
    </source>
</reference>
<protein>
    <submittedName>
        <fullName evidence="4">Acyl-CoA dehydrogenase family protein</fullName>
    </submittedName>
</protein>
<evidence type="ECO:0000313" key="4">
    <source>
        <dbReference type="EMBL" id="WNF01427.1"/>
    </source>
</evidence>